<feature type="transmembrane region" description="Helical" evidence="6">
    <location>
        <begin position="30"/>
        <end position="54"/>
    </location>
</feature>
<dbReference type="InterPro" id="IPR007568">
    <property type="entry name" value="RTA1"/>
</dbReference>
<evidence type="ECO:0000256" key="1">
    <source>
        <dbReference type="ARBA" id="ARBA00004141"/>
    </source>
</evidence>
<evidence type="ECO:0000313" key="7">
    <source>
        <dbReference type="EMBL" id="OAQ61491.2"/>
    </source>
</evidence>
<keyword evidence="2 6" id="KW-0812">Transmembrane</keyword>
<dbReference type="PRINTS" id="PR01988">
    <property type="entry name" value="EXPORTERBACE"/>
</dbReference>
<dbReference type="OrthoDB" id="4521223at2759"/>
<dbReference type="RefSeq" id="XP_022284137.1">
    <property type="nucleotide sequence ID" value="XM_022428652.1"/>
</dbReference>
<organism evidence="7 8">
    <name type="scientific">Pochonia chlamydosporia 170</name>
    <dbReference type="NCBI Taxonomy" id="1380566"/>
    <lineage>
        <taxon>Eukaryota</taxon>
        <taxon>Fungi</taxon>
        <taxon>Dikarya</taxon>
        <taxon>Ascomycota</taxon>
        <taxon>Pezizomycotina</taxon>
        <taxon>Sordariomycetes</taxon>
        <taxon>Hypocreomycetidae</taxon>
        <taxon>Hypocreales</taxon>
        <taxon>Clavicipitaceae</taxon>
        <taxon>Pochonia</taxon>
    </lineage>
</organism>
<evidence type="ECO:0000313" key="8">
    <source>
        <dbReference type="Proteomes" id="UP000078397"/>
    </source>
</evidence>
<dbReference type="AlphaFoldDB" id="A0A179F893"/>
<feature type="transmembrane region" description="Helical" evidence="6">
    <location>
        <begin position="183"/>
        <end position="205"/>
    </location>
</feature>
<feature type="transmembrane region" description="Helical" evidence="6">
    <location>
        <begin position="251"/>
        <end position="271"/>
    </location>
</feature>
<feature type="transmembrane region" description="Helical" evidence="6">
    <location>
        <begin position="212"/>
        <end position="231"/>
    </location>
</feature>
<dbReference type="GeneID" id="28851873"/>
<accession>A0A179F893</accession>
<name>A0A179F893_METCM</name>
<dbReference type="GO" id="GO:0016020">
    <property type="term" value="C:membrane"/>
    <property type="evidence" value="ECO:0007669"/>
    <property type="project" value="UniProtKB-SubCell"/>
</dbReference>
<feature type="region of interest" description="Disordered" evidence="5">
    <location>
        <begin position="1"/>
        <end position="22"/>
    </location>
</feature>
<sequence length="291" mass="32275">MSQTSNDQPEVQGYRDPNFPNPDGDMDTPIIIYGYTPSFALAMVAVVWFFLSFIFHLGQTIRYRSWWFIPFSVGLGFEVVGYIARSLSAKKDPYHLIYYIINYFFIVTAPVLMAAGIYTILSIMIKKLGEKHSPFAPKAILWFFITSDAIATVVQVTGAALVGRKSAARQDPTAAGNVLLAGLAYQVFAMTAFVAICGLFIFRAWRVISDTGLRLFIGIFAVSTALIYLRTVFRLAEAAQGLWGSLQVHEVYFACLEFAPVALAVLLFGAWHPARCIRGEAEPREKKAGVV</sequence>
<keyword evidence="8" id="KW-1185">Reference proteome</keyword>
<comment type="subcellular location">
    <subcellularLocation>
        <location evidence="1">Membrane</location>
        <topology evidence="1">Multi-pass membrane protein</topology>
    </subcellularLocation>
</comment>
<evidence type="ECO:0000256" key="6">
    <source>
        <dbReference type="SAM" id="Phobius"/>
    </source>
</evidence>
<feature type="transmembrane region" description="Helical" evidence="6">
    <location>
        <begin position="66"/>
        <end position="84"/>
    </location>
</feature>
<dbReference type="PANTHER" id="PTHR31465">
    <property type="entry name" value="PROTEIN RTA1-RELATED"/>
    <property type="match status" value="1"/>
</dbReference>
<reference evidence="7 8" key="1">
    <citation type="journal article" date="2016" name="PLoS Pathog.">
        <title>Biosynthesis of antibiotic leucinostatins in bio-control fungus Purpureocillium lilacinum and their inhibition on phytophthora revealed by genome mining.</title>
        <authorList>
            <person name="Wang G."/>
            <person name="Liu Z."/>
            <person name="Lin R."/>
            <person name="Li E."/>
            <person name="Mao Z."/>
            <person name="Ling J."/>
            <person name="Yang Y."/>
            <person name="Yin W.B."/>
            <person name="Xie B."/>
        </authorList>
    </citation>
    <scope>NUCLEOTIDE SEQUENCE [LARGE SCALE GENOMIC DNA]</scope>
    <source>
        <strain evidence="7">170</strain>
    </source>
</reference>
<gene>
    <name evidence="7" type="ORF">VFPPC_09321</name>
</gene>
<comment type="caution">
    <text evidence="7">The sequence shown here is derived from an EMBL/GenBank/DDBJ whole genome shotgun (WGS) entry which is preliminary data.</text>
</comment>
<proteinExistence type="predicted"/>
<evidence type="ECO:0000256" key="4">
    <source>
        <dbReference type="ARBA" id="ARBA00023136"/>
    </source>
</evidence>
<evidence type="ECO:0000256" key="2">
    <source>
        <dbReference type="ARBA" id="ARBA00022692"/>
    </source>
</evidence>
<feature type="transmembrane region" description="Helical" evidence="6">
    <location>
        <begin position="141"/>
        <end position="163"/>
    </location>
</feature>
<dbReference type="InterPro" id="IPR022324">
    <property type="entry name" value="Bacilysin_exporter_BacE_put"/>
</dbReference>
<dbReference type="Pfam" id="PF04479">
    <property type="entry name" value="RTA1"/>
    <property type="match status" value="1"/>
</dbReference>
<dbReference type="EMBL" id="LSBJ02000007">
    <property type="protein sequence ID" value="OAQ61491.2"/>
    <property type="molecule type" value="Genomic_DNA"/>
</dbReference>
<keyword evidence="4 6" id="KW-0472">Membrane</keyword>
<protein>
    <submittedName>
        <fullName evidence="7">RTA1 like protein</fullName>
    </submittedName>
</protein>
<dbReference type="KEGG" id="pchm:VFPPC_09321"/>
<evidence type="ECO:0000256" key="5">
    <source>
        <dbReference type="SAM" id="MobiDB-lite"/>
    </source>
</evidence>
<evidence type="ECO:0000256" key="3">
    <source>
        <dbReference type="ARBA" id="ARBA00022989"/>
    </source>
</evidence>
<keyword evidence="3 6" id="KW-1133">Transmembrane helix</keyword>
<dbReference type="Proteomes" id="UP000078397">
    <property type="component" value="Unassembled WGS sequence"/>
</dbReference>
<dbReference type="STRING" id="1380566.A0A179F893"/>
<feature type="transmembrane region" description="Helical" evidence="6">
    <location>
        <begin position="96"/>
        <end position="121"/>
    </location>
</feature>
<dbReference type="PANTHER" id="PTHR31465:SF1">
    <property type="entry name" value="PROTEIN RTA1-RELATED"/>
    <property type="match status" value="1"/>
</dbReference>